<feature type="compositionally biased region" description="Polar residues" evidence="1">
    <location>
        <begin position="279"/>
        <end position="288"/>
    </location>
</feature>
<dbReference type="STRING" id="450378.GCA_001661675_01599"/>
<keyword evidence="3" id="KW-1185">Reference proteome</keyword>
<reference evidence="2 3" key="1">
    <citation type="submission" date="2017-01" db="EMBL/GenBank/DDBJ databases">
        <title>Complete genome sequence of esterase-producing bacterium Croceicoccus marinus E4A9.</title>
        <authorList>
            <person name="Wu Y.-H."/>
            <person name="Cheng H."/>
            <person name="Xu L."/>
            <person name="Huo Y.-Y."/>
            <person name="Wang C.-S."/>
            <person name="Xu X.-W."/>
        </authorList>
    </citation>
    <scope>NUCLEOTIDE SEQUENCE [LARGE SCALE GENOMIC DNA]</scope>
    <source>
        <strain evidence="2 3">E4A9</strain>
    </source>
</reference>
<evidence type="ECO:0000313" key="2">
    <source>
        <dbReference type="EMBL" id="ARU16148.1"/>
    </source>
</evidence>
<dbReference type="Proteomes" id="UP000195807">
    <property type="component" value="Chromosome"/>
</dbReference>
<organism evidence="2 3">
    <name type="scientific">Croceicoccus marinus</name>
    <dbReference type="NCBI Taxonomy" id="450378"/>
    <lineage>
        <taxon>Bacteria</taxon>
        <taxon>Pseudomonadati</taxon>
        <taxon>Pseudomonadota</taxon>
        <taxon>Alphaproteobacteria</taxon>
        <taxon>Sphingomonadales</taxon>
        <taxon>Erythrobacteraceae</taxon>
        <taxon>Croceicoccus</taxon>
    </lineage>
</organism>
<evidence type="ECO:0000313" key="3">
    <source>
        <dbReference type="Proteomes" id="UP000195807"/>
    </source>
</evidence>
<dbReference type="EMBL" id="CP019602">
    <property type="protein sequence ID" value="ARU16148.1"/>
    <property type="molecule type" value="Genomic_DNA"/>
</dbReference>
<feature type="region of interest" description="Disordered" evidence="1">
    <location>
        <begin position="93"/>
        <end position="114"/>
    </location>
</feature>
<dbReference type="RefSeq" id="WP_066845003.1">
    <property type="nucleotide sequence ID" value="NZ_CP019602.1"/>
</dbReference>
<gene>
    <name evidence="2" type="ORF">A9D14_07985</name>
</gene>
<proteinExistence type="predicted"/>
<accession>A0A1Z1FBF1</accession>
<protein>
    <submittedName>
        <fullName evidence="2">Uncharacterized protein</fullName>
    </submittedName>
</protein>
<dbReference type="AlphaFoldDB" id="A0A1Z1FBF1"/>
<evidence type="ECO:0000256" key="1">
    <source>
        <dbReference type="SAM" id="MobiDB-lite"/>
    </source>
</evidence>
<dbReference type="KEGG" id="cman:A9D14_07985"/>
<feature type="region of interest" description="Disordered" evidence="1">
    <location>
        <begin position="272"/>
        <end position="308"/>
    </location>
</feature>
<dbReference type="OrthoDB" id="7431847at2"/>
<sequence length="326" mass="35772">MSVTDIFASEIFESADELDQFLGNVESLMRRGQPDVAATLIEAQLMELDDGRHDIAKLAQATPVSAVRLIGWEVLDQTLRKIDRPDQPVTAMSIDISGPMSLPAPDPDKSSFREPDLETLYFTDTAFGFSRAGREEINHGYGRKAGVWRSAFEEAGAEVQVRGLGGIYGETLAYERRHHDGLLTRPADCDALALGHAFVAVRLHQAIRAVIEGRGLPRAITVMVGSNESYPFFDAPVYTRTEYYDLIEDGEDGEVEESKFASLSLAPRPADYDPGSIFQDDSQVSGTSLRRRIREAAPVEEPANDTAPASASLVASLFGRLRRRPA</sequence>
<name>A0A1Z1FBF1_9SPHN</name>